<protein>
    <submittedName>
        <fullName evidence="7">MerR family transcriptional regulator</fullName>
    </submittedName>
</protein>
<evidence type="ECO:0000256" key="2">
    <source>
        <dbReference type="ARBA" id="ARBA00023125"/>
    </source>
</evidence>
<accession>A0ABW5WZ39</accession>
<keyword evidence="5" id="KW-0175">Coiled coil</keyword>
<organism evidence="7 8">
    <name type="scientific">Corticicoccus populi</name>
    <dbReference type="NCBI Taxonomy" id="1812821"/>
    <lineage>
        <taxon>Bacteria</taxon>
        <taxon>Bacillati</taxon>
        <taxon>Bacillota</taxon>
        <taxon>Bacilli</taxon>
        <taxon>Bacillales</taxon>
        <taxon>Staphylococcaceae</taxon>
        <taxon>Corticicoccus</taxon>
    </lineage>
</organism>
<dbReference type="PANTHER" id="PTHR30204">
    <property type="entry name" value="REDOX-CYCLING DRUG-SENSING TRANSCRIPTIONAL ACTIVATOR SOXR"/>
    <property type="match status" value="1"/>
</dbReference>
<keyword evidence="8" id="KW-1185">Reference proteome</keyword>
<evidence type="ECO:0000256" key="4">
    <source>
        <dbReference type="ARBA" id="ARBA00023163"/>
    </source>
</evidence>
<proteinExistence type="predicted"/>
<keyword evidence="2" id="KW-0238">DNA-binding</keyword>
<dbReference type="SMART" id="SM00422">
    <property type="entry name" value="HTH_MERR"/>
    <property type="match status" value="1"/>
</dbReference>
<keyword evidence="1" id="KW-0805">Transcription regulation</keyword>
<dbReference type="Proteomes" id="UP001597519">
    <property type="component" value="Unassembled WGS sequence"/>
</dbReference>
<dbReference type="InterPro" id="IPR000551">
    <property type="entry name" value="MerR-type_HTH_dom"/>
</dbReference>
<dbReference type="PROSITE" id="PS50937">
    <property type="entry name" value="HTH_MERR_2"/>
    <property type="match status" value="1"/>
</dbReference>
<keyword evidence="3" id="KW-0010">Activator</keyword>
<dbReference type="Gene3D" id="1.10.1660.10">
    <property type="match status" value="1"/>
</dbReference>
<name>A0ABW5WZ39_9STAP</name>
<feature type="domain" description="HTH merR-type" evidence="6">
    <location>
        <begin position="2"/>
        <end position="71"/>
    </location>
</feature>
<evidence type="ECO:0000259" key="6">
    <source>
        <dbReference type="PROSITE" id="PS50937"/>
    </source>
</evidence>
<keyword evidence="4" id="KW-0804">Transcription</keyword>
<evidence type="ECO:0000313" key="7">
    <source>
        <dbReference type="EMBL" id="MFD2831379.1"/>
    </source>
</evidence>
<dbReference type="Pfam" id="PF07739">
    <property type="entry name" value="TipAS"/>
    <property type="match status" value="1"/>
</dbReference>
<evidence type="ECO:0000256" key="1">
    <source>
        <dbReference type="ARBA" id="ARBA00023015"/>
    </source>
</evidence>
<evidence type="ECO:0000256" key="5">
    <source>
        <dbReference type="SAM" id="Coils"/>
    </source>
</evidence>
<dbReference type="PRINTS" id="PR00040">
    <property type="entry name" value="HTHMERR"/>
</dbReference>
<gene>
    <name evidence="7" type="ORF">ACFSX4_12965</name>
</gene>
<dbReference type="InterPro" id="IPR047057">
    <property type="entry name" value="MerR_fam"/>
</dbReference>
<comment type="caution">
    <text evidence="7">The sequence shown here is derived from an EMBL/GenBank/DDBJ whole genome shotgun (WGS) entry which is preliminary data.</text>
</comment>
<reference evidence="8" key="1">
    <citation type="journal article" date="2019" name="Int. J. Syst. Evol. Microbiol.">
        <title>The Global Catalogue of Microorganisms (GCM) 10K type strain sequencing project: providing services to taxonomists for standard genome sequencing and annotation.</title>
        <authorList>
            <consortium name="The Broad Institute Genomics Platform"/>
            <consortium name="The Broad Institute Genome Sequencing Center for Infectious Disease"/>
            <person name="Wu L."/>
            <person name="Ma J."/>
        </authorList>
    </citation>
    <scope>NUCLEOTIDE SEQUENCE [LARGE SCALE GENOMIC DNA]</scope>
    <source>
        <strain evidence="8">KCTC 33575</strain>
    </source>
</reference>
<evidence type="ECO:0000256" key="3">
    <source>
        <dbReference type="ARBA" id="ARBA00023159"/>
    </source>
</evidence>
<dbReference type="SUPFAM" id="SSF89082">
    <property type="entry name" value="Antibiotic binding domain of TipA-like multidrug resistance regulators"/>
    <property type="match status" value="1"/>
</dbReference>
<dbReference type="PANTHER" id="PTHR30204:SF90">
    <property type="entry name" value="HTH-TYPE TRANSCRIPTIONAL ACTIVATOR MTA"/>
    <property type="match status" value="1"/>
</dbReference>
<dbReference type="CDD" id="cd01106">
    <property type="entry name" value="HTH_TipAL-Mta"/>
    <property type="match status" value="1"/>
</dbReference>
<feature type="coiled-coil region" evidence="5">
    <location>
        <begin position="77"/>
        <end position="104"/>
    </location>
</feature>
<dbReference type="InterPro" id="IPR009061">
    <property type="entry name" value="DNA-bd_dom_put_sf"/>
</dbReference>
<dbReference type="InterPro" id="IPR036244">
    <property type="entry name" value="TipA-like_antibiotic-bd"/>
</dbReference>
<dbReference type="Gene3D" id="1.10.490.50">
    <property type="entry name" value="Antibiotic binding domain of TipA-like multidrug resistance regulators"/>
    <property type="match status" value="1"/>
</dbReference>
<dbReference type="EMBL" id="JBHUOQ010000005">
    <property type="protein sequence ID" value="MFD2831379.1"/>
    <property type="molecule type" value="Genomic_DNA"/>
</dbReference>
<dbReference type="Pfam" id="PF13411">
    <property type="entry name" value="MerR_1"/>
    <property type="match status" value="1"/>
</dbReference>
<dbReference type="RefSeq" id="WP_377775583.1">
    <property type="nucleotide sequence ID" value="NZ_JBHUOQ010000005.1"/>
</dbReference>
<dbReference type="InterPro" id="IPR012925">
    <property type="entry name" value="TipAS_dom"/>
</dbReference>
<sequence>MKYSVKHLAELSGVSTRTLRYYDQVDLLKPAGYTEAGYRVYGESEIDRLQQILLYRELGMKLDDIKKIVDKPDFDTLHALQNHYKALQEEQKKINQMIATVEKTIQHQKGEIEMTANEKFEGFKKKRLEENEEMYGEEIREKYGETTVDESNRKFMNLSEADFNQMQEIEARLFDELDVLSNSRDLTSQEAENVYLLHKEWLMYSWPEYSTEAHRGLVQMYMADERFQKYYNDRAGKEAVSLLHDAVMKYTEADE</sequence>
<dbReference type="SUPFAM" id="SSF46955">
    <property type="entry name" value="Putative DNA-binding domain"/>
    <property type="match status" value="1"/>
</dbReference>
<evidence type="ECO:0000313" key="8">
    <source>
        <dbReference type="Proteomes" id="UP001597519"/>
    </source>
</evidence>